<gene>
    <name evidence="14" type="ORF">KP79_PYT09120</name>
</gene>
<dbReference type="EMBL" id="NEDP02005573">
    <property type="protein sequence ID" value="OWF38091.1"/>
    <property type="molecule type" value="Genomic_DNA"/>
</dbReference>
<reference evidence="14 15" key="1">
    <citation type="journal article" date="2017" name="Nat. Ecol. Evol.">
        <title>Scallop genome provides insights into evolution of bilaterian karyotype and development.</title>
        <authorList>
            <person name="Wang S."/>
            <person name="Zhang J."/>
            <person name="Jiao W."/>
            <person name="Li J."/>
            <person name="Xun X."/>
            <person name="Sun Y."/>
            <person name="Guo X."/>
            <person name="Huan P."/>
            <person name="Dong B."/>
            <person name="Zhang L."/>
            <person name="Hu X."/>
            <person name="Sun X."/>
            <person name="Wang J."/>
            <person name="Zhao C."/>
            <person name="Wang Y."/>
            <person name="Wang D."/>
            <person name="Huang X."/>
            <person name="Wang R."/>
            <person name="Lv J."/>
            <person name="Li Y."/>
            <person name="Zhang Z."/>
            <person name="Liu B."/>
            <person name="Lu W."/>
            <person name="Hui Y."/>
            <person name="Liang J."/>
            <person name="Zhou Z."/>
            <person name="Hou R."/>
            <person name="Li X."/>
            <person name="Liu Y."/>
            <person name="Li H."/>
            <person name="Ning X."/>
            <person name="Lin Y."/>
            <person name="Zhao L."/>
            <person name="Xing Q."/>
            <person name="Dou J."/>
            <person name="Li Y."/>
            <person name="Mao J."/>
            <person name="Guo H."/>
            <person name="Dou H."/>
            <person name="Li T."/>
            <person name="Mu C."/>
            <person name="Jiang W."/>
            <person name="Fu Q."/>
            <person name="Fu X."/>
            <person name="Miao Y."/>
            <person name="Liu J."/>
            <person name="Yu Q."/>
            <person name="Li R."/>
            <person name="Liao H."/>
            <person name="Li X."/>
            <person name="Kong Y."/>
            <person name="Jiang Z."/>
            <person name="Chourrout D."/>
            <person name="Li R."/>
            <person name="Bao Z."/>
        </authorList>
    </citation>
    <scope>NUCLEOTIDE SEQUENCE [LARGE SCALE GENOMIC DNA]</scope>
    <source>
        <strain evidence="14 15">PY_sf001</strain>
    </source>
</reference>
<feature type="region of interest" description="Disordered" evidence="10">
    <location>
        <begin position="859"/>
        <end position="878"/>
    </location>
</feature>
<dbReference type="Pfam" id="PF00098">
    <property type="entry name" value="zf-CCHC"/>
    <property type="match status" value="2"/>
</dbReference>
<dbReference type="GO" id="GO:0003724">
    <property type="term" value="F:RNA helicase activity"/>
    <property type="evidence" value="ECO:0007669"/>
    <property type="project" value="UniProtKB-EC"/>
</dbReference>
<dbReference type="SMART" id="SM00490">
    <property type="entry name" value="HELICc"/>
    <property type="match status" value="1"/>
</dbReference>
<dbReference type="CDD" id="cd00105">
    <property type="entry name" value="KH-I"/>
    <property type="match status" value="2"/>
</dbReference>
<dbReference type="Pfam" id="PF00271">
    <property type="entry name" value="Helicase_C"/>
    <property type="match status" value="1"/>
</dbReference>
<dbReference type="InterPro" id="IPR014001">
    <property type="entry name" value="Helicase_ATP-bd"/>
</dbReference>
<feature type="compositionally biased region" description="Polar residues" evidence="10">
    <location>
        <begin position="13"/>
        <end position="46"/>
    </location>
</feature>
<evidence type="ECO:0000259" key="13">
    <source>
        <dbReference type="PROSITE" id="PS51194"/>
    </source>
</evidence>
<evidence type="ECO:0000313" key="15">
    <source>
        <dbReference type="Proteomes" id="UP000242188"/>
    </source>
</evidence>
<evidence type="ECO:0000256" key="10">
    <source>
        <dbReference type="SAM" id="MobiDB-lite"/>
    </source>
</evidence>
<feature type="domain" description="CCHC-type" evidence="11">
    <location>
        <begin position="198"/>
        <end position="213"/>
    </location>
</feature>
<dbReference type="GO" id="GO:0003723">
    <property type="term" value="F:RNA binding"/>
    <property type="evidence" value="ECO:0007669"/>
    <property type="project" value="UniProtKB-UniRule"/>
</dbReference>
<dbReference type="Proteomes" id="UP000242188">
    <property type="component" value="Unassembled WGS sequence"/>
</dbReference>
<comment type="similarity">
    <text evidence="1">Belongs to the DEAD box helicase family. DDX4/VASA subfamily.</text>
</comment>
<feature type="domain" description="CCHC-type" evidence="11">
    <location>
        <begin position="242"/>
        <end position="257"/>
    </location>
</feature>
<evidence type="ECO:0000259" key="11">
    <source>
        <dbReference type="PROSITE" id="PS50158"/>
    </source>
</evidence>
<keyword evidence="3" id="KW-0547">Nucleotide-binding</keyword>
<dbReference type="CDD" id="cd18787">
    <property type="entry name" value="SF2_C_DEAD"/>
    <property type="match status" value="1"/>
</dbReference>
<name>A0A210PNM7_MIZYE</name>
<dbReference type="STRING" id="6573.A0A210PNM7"/>
<dbReference type="EC" id="3.6.4.13" evidence="2"/>
<dbReference type="Gene3D" id="4.10.60.10">
    <property type="entry name" value="Zinc finger, CCHC-type"/>
    <property type="match status" value="2"/>
</dbReference>
<dbReference type="InterPro" id="IPR000629">
    <property type="entry name" value="RNA-helicase_DEAD-box_CS"/>
</dbReference>
<protein>
    <recommendedName>
        <fullName evidence="2">RNA helicase</fullName>
        <ecNumber evidence="2">3.6.4.13</ecNumber>
    </recommendedName>
</protein>
<dbReference type="InterPro" id="IPR001650">
    <property type="entry name" value="Helicase_C-like"/>
</dbReference>
<dbReference type="PROSITE" id="PS50084">
    <property type="entry name" value="KH_TYPE_1"/>
    <property type="match status" value="2"/>
</dbReference>
<dbReference type="PROSITE" id="PS51194">
    <property type="entry name" value="HELICASE_CTER"/>
    <property type="match status" value="1"/>
</dbReference>
<dbReference type="OrthoDB" id="196131at2759"/>
<dbReference type="InterPro" id="IPR004088">
    <property type="entry name" value="KH_dom_type_1"/>
</dbReference>
<dbReference type="Pfam" id="PF00270">
    <property type="entry name" value="DEAD"/>
    <property type="match status" value="1"/>
</dbReference>
<proteinExistence type="inferred from homology"/>
<dbReference type="InterPro" id="IPR036875">
    <property type="entry name" value="Znf_CCHC_sf"/>
</dbReference>
<dbReference type="SMART" id="SM00487">
    <property type="entry name" value="DEXDc"/>
    <property type="match status" value="1"/>
</dbReference>
<dbReference type="InterPro" id="IPR036612">
    <property type="entry name" value="KH_dom_type_1_sf"/>
</dbReference>
<dbReference type="SUPFAM" id="SSF52540">
    <property type="entry name" value="P-loop containing nucleoside triphosphate hydrolases"/>
    <property type="match status" value="1"/>
</dbReference>
<keyword evidence="15" id="KW-1185">Reference proteome</keyword>
<comment type="caution">
    <text evidence="14">The sequence shown here is derived from an EMBL/GenBank/DDBJ whole genome shotgun (WGS) entry which is preliminary data.</text>
</comment>
<feature type="compositionally biased region" description="Low complexity" evidence="10">
    <location>
        <begin position="60"/>
        <end position="70"/>
    </location>
</feature>
<dbReference type="PANTHER" id="PTHR47958">
    <property type="entry name" value="ATP-DEPENDENT RNA HELICASE DBP3"/>
    <property type="match status" value="1"/>
</dbReference>
<evidence type="ECO:0000256" key="4">
    <source>
        <dbReference type="ARBA" id="ARBA00022801"/>
    </source>
</evidence>
<dbReference type="PROSITE" id="PS00039">
    <property type="entry name" value="DEAD_ATP_HELICASE"/>
    <property type="match status" value="1"/>
</dbReference>
<dbReference type="SMART" id="SM00322">
    <property type="entry name" value="KH"/>
    <property type="match status" value="2"/>
</dbReference>
<dbReference type="Gene3D" id="3.40.50.300">
    <property type="entry name" value="P-loop containing nucleotide triphosphate hydrolases"/>
    <property type="match status" value="2"/>
</dbReference>
<dbReference type="PROSITE" id="PS51192">
    <property type="entry name" value="HELICASE_ATP_BIND_1"/>
    <property type="match status" value="1"/>
</dbReference>
<dbReference type="FunFam" id="3.40.50.300:FF:000079">
    <property type="entry name" value="probable ATP-dependent RNA helicase DDX17"/>
    <property type="match status" value="1"/>
</dbReference>
<dbReference type="Gene3D" id="3.30.1370.10">
    <property type="entry name" value="K Homology domain, type 1"/>
    <property type="match status" value="2"/>
</dbReference>
<feature type="compositionally biased region" description="Polar residues" evidence="10">
    <location>
        <begin position="257"/>
        <end position="272"/>
    </location>
</feature>
<comment type="catalytic activity">
    <reaction evidence="7">
        <text>ATP + H2O = ADP + phosphate + H(+)</text>
        <dbReference type="Rhea" id="RHEA:13065"/>
        <dbReference type="ChEBI" id="CHEBI:15377"/>
        <dbReference type="ChEBI" id="CHEBI:15378"/>
        <dbReference type="ChEBI" id="CHEBI:30616"/>
        <dbReference type="ChEBI" id="CHEBI:43474"/>
        <dbReference type="ChEBI" id="CHEBI:456216"/>
        <dbReference type="EC" id="3.6.4.13"/>
    </reaction>
</comment>
<feature type="compositionally biased region" description="Gly residues" evidence="10">
    <location>
        <begin position="71"/>
        <end position="92"/>
    </location>
</feature>
<dbReference type="InterPro" id="IPR001878">
    <property type="entry name" value="Znf_CCHC"/>
</dbReference>
<evidence type="ECO:0000313" key="14">
    <source>
        <dbReference type="EMBL" id="OWF38091.1"/>
    </source>
</evidence>
<dbReference type="Pfam" id="PF00013">
    <property type="entry name" value="KH_1"/>
    <property type="match status" value="2"/>
</dbReference>
<keyword evidence="8" id="KW-0479">Metal-binding</keyword>
<dbReference type="GO" id="GO:0005524">
    <property type="term" value="F:ATP binding"/>
    <property type="evidence" value="ECO:0007669"/>
    <property type="project" value="UniProtKB-KW"/>
</dbReference>
<keyword evidence="8" id="KW-0862">Zinc</keyword>
<feature type="compositionally biased region" description="Acidic residues" evidence="10">
    <location>
        <begin position="1"/>
        <end position="10"/>
    </location>
</feature>
<dbReference type="GO" id="GO:0008270">
    <property type="term" value="F:zinc ion binding"/>
    <property type="evidence" value="ECO:0007669"/>
    <property type="project" value="UniProtKB-KW"/>
</dbReference>
<dbReference type="InterPro" id="IPR011545">
    <property type="entry name" value="DEAD/DEAH_box_helicase_dom"/>
</dbReference>
<sequence length="944" mass="103593">MCDEDWDAEIEGTASSQPVYQQPTQVWTNSSRTQPKQWENKQSAGSCDTGRSGGRDFQSRSDNNSWRNSNSGGGFGRGGGGGGREQTGGWGSRGHNDEGSQSRGVRGTRNGESSGDTLVFFVPKSQVGRIIGKQGLKIRELQDGTGASITVSREDNGSGENQVEISGSEEERNMAKMKIDELTSGSFGGGGGGSDRACYKCGEQGHMSRECPSAAGGGGGFSGGGGGGFSGGGGGGGGDRACYKCGGQGHISRDCTSESSNGQRFGGTRDNSISMLVHNSDVGKIIGKSGSKIRELQEQTRARIKVSREENDDGENKVDIQGSEEARSQAKEKIEELIKPFSSMTSNYGSSSGVGSGAVEEAQPKINWGMIRSQQEEHARTKFLGLPELHKEFYIEDPDVANMYPEDVKKFRKDNNNIIVMDLSKDGDRRVPNPVQTFEQAFQHYPEILDTIYAQKFTKPSPIQCQAWPVLLQGMNMIGIAQTGTGKTLAFLLPAFIHIDQQSVPREKRGGPNLLVLSPTRELALQIESEVKKFHYKGIKSVCVYGGGNRREQINVITKGVEIIVATPGRLNDLIMNNIVSVKSVTFLILDEADRMLDMGFEPEIKKILLDIRPDRQTVMTSATWPEGVRRLADAYLKDPFQVFVGSLDLAAVHSVKQLVEIIDEEEKKERVVYFVQHEMEPDDKVIIFVGRKVLADDLSSDFSLSGIDCQCIHGDREQCDREQALEDFKTGYVKILVATDVASRGLDVKDITHVFNYDFPRNIEEYVHRIGRTGRAGKTGTSLTLMTRKDWRSAQLLIDIMDEANQEIPPELYEMAERYERQKKKRDEERASGGGSRFGGDRGGGRFGGGDDDFMGGYGGFGGGRRGGGGGRRRDDRSKKVTLTVDLNRQNSRIISNFAIEIIHSHVMVGLSYVLLWNNPILLAKNITCQQVFSVIRRLQRTT</sequence>
<keyword evidence="8" id="KW-0863">Zinc-finger</keyword>
<dbReference type="SUPFAM" id="SSF57756">
    <property type="entry name" value="Retrovirus zinc finger-like domains"/>
    <property type="match status" value="2"/>
</dbReference>
<organism evidence="14 15">
    <name type="scientific">Mizuhopecten yessoensis</name>
    <name type="common">Japanese scallop</name>
    <name type="synonym">Patinopecten yessoensis</name>
    <dbReference type="NCBI Taxonomy" id="6573"/>
    <lineage>
        <taxon>Eukaryota</taxon>
        <taxon>Metazoa</taxon>
        <taxon>Spiralia</taxon>
        <taxon>Lophotrochozoa</taxon>
        <taxon>Mollusca</taxon>
        <taxon>Bivalvia</taxon>
        <taxon>Autobranchia</taxon>
        <taxon>Pteriomorphia</taxon>
        <taxon>Pectinida</taxon>
        <taxon>Pectinoidea</taxon>
        <taxon>Pectinidae</taxon>
        <taxon>Mizuhopecten</taxon>
    </lineage>
</organism>
<feature type="region of interest" description="Disordered" evidence="10">
    <location>
        <begin position="253"/>
        <end position="272"/>
    </location>
</feature>
<feature type="region of interest" description="Disordered" evidence="10">
    <location>
        <begin position="304"/>
        <end position="326"/>
    </location>
</feature>
<dbReference type="FunFam" id="3.40.50.300:FF:000008">
    <property type="entry name" value="ATP-dependent RNA helicase RhlB"/>
    <property type="match status" value="1"/>
</dbReference>
<keyword evidence="5 14" id="KW-0347">Helicase</keyword>
<keyword evidence="4" id="KW-0378">Hydrolase</keyword>
<feature type="domain" description="Helicase ATP-binding" evidence="12">
    <location>
        <begin position="468"/>
        <end position="643"/>
    </location>
</feature>
<dbReference type="AlphaFoldDB" id="A0A210PNM7"/>
<dbReference type="InterPro" id="IPR004087">
    <property type="entry name" value="KH_dom"/>
</dbReference>
<evidence type="ECO:0000256" key="7">
    <source>
        <dbReference type="ARBA" id="ARBA00047984"/>
    </source>
</evidence>
<evidence type="ECO:0000256" key="5">
    <source>
        <dbReference type="ARBA" id="ARBA00022806"/>
    </source>
</evidence>
<dbReference type="InterPro" id="IPR027417">
    <property type="entry name" value="P-loop_NTPase"/>
</dbReference>
<feature type="region of interest" description="Disordered" evidence="10">
    <location>
        <begin position="1"/>
        <end position="117"/>
    </location>
</feature>
<feature type="region of interest" description="Disordered" evidence="10">
    <location>
        <begin position="149"/>
        <end position="171"/>
    </location>
</feature>
<keyword evidence="6" id="KW-0067">ATP-binding</keyword>
<evidence type="ECO:0000259" key="12">
    <source>
        <dbReference type="PROSITE" id="PS51192"/>
    </source>
</evidence>
<feature type="domain" description="Helicase C-terminal" evidence="13">
    <location>
        <begin position="655"/>
        <end position="817"/>
    </location>
</feature>
<dbReference type="PROSITE" id="PS50158">
    <property type="entry name" value="ZF_CCHC"/>
    <property type="match status" value="2"/>
</dbReference>
<dbReference type="CDD" id="cd17958">
    <property type="entry name" value="DEADc_DDX43_DDX53"/>
    <property type="match status" value="1"/>
</dbReference>
<feature type="region of interest" description="Disordered" evidence="10">
    <location>
        <begin position="821"/>
        <end position="846"/>
    </location>
</feature>
<evidence type="ECO:0000256" key="6">
    <source>
        <dbReference type="ARBA" id="ARBA00022840"/>
    </source>
</evidence>
<dbReference type="SUPFAM" id="SSF54791">
    <property type="entry name" value="Eukaryotic type KH-domain (KH-domain type I)"/>
    <property type="match status" value="2"/>
</dbReference>
<evidence type="ECO:0000256" key="8">
    <source>
        <dbReference type="PROSITE-ProRule" id="PRU00047"/>
    </source>
</evidence>
<keyword evidence="9" id="KW-0694">RNA-binding</keyword>
<accession>A0A210PNM7</accession>
<evidence type="ECO:0000256" key="9">
    <source>
        <dbReference type="PROSITE-ProRule" id="PRU00117"/>
    </source>
</evidence>
<feature type="compositionally biased region" description="Basic and acidic residues" evidence="10">
    <location>
        <begin position="821"/>
        <end position="832"/>
    </location>
</feature>
<feature type="compositionally biased region" description="Gly residues" evidence="10">
    <location>
        <begin position="859"/>
        <end position="871"/>
    </location>
</feature>
<dbReference type="SMART" id="SM00343">
    <property type="entry name" value="ZnF_C2HC"/>
    <property type="match status" value="2"/>
</dbReference>
<dbReference type="GO" id="GO:0016787">
    <property type="term" value="F:hydrolase activity"/>
    <property type="evidence" value="ECO:0007669"/>
    <property type="project" value="UniProtKB-KW"/>
</dbReference>
<evidence type="ECO:0000256" key="3">
    <source>
        <dbReference type="ARBA" id="ARBA00022741"/>
    </source>
</evidence>
<evidence type="ECO:0000256" key="1">
    <source>
        <dbReference type="ARBA" id="ARBA00010132"/>
    </source>
</evidence>
<evidence type="ECO:0000256" key="2">
    <source>
        <dbReference type="ARBA" id="ARBA00012552"/>
    </source>
</evidence>